<sequence length="116" mass="12248">MDGKLLIGTIQAGIYFILGLIAFGLELWALVDCLRYKPAHFEAAFKRTKTFWLAMTGISAAVGAFSVFLGGGGLGLFGIAAVTAASVYLADVRPALREIGNSGRSQGPYGSGPYNW</sequence>
<reference evidence="2" key="1">
    <citation type="submission" date="2016-10" db="EMBL/GenBank/DDBJ databases">
        <authorList>
            <person name="Varghese N."/>
            <person name="Submissions S."/>
        </authorList>
    </citation>
    <scope>NUCLEOTIDE SEQUENCE [LARGE SCALE GENOMIC DNA]</scope>
    <source>
        <strain evidence="2">CGMCC 1.10783</strain>
    </source>
</reference>
<gene>
    <name evidence="1" type="ORF">SAMN05216555_11919</name>
</gene>
<proteinExistence type="predicted"/>
<protein>
    <recommendedName>
        <fullName evidence="3">DUF2516 family protein</fullName>
    </recommendedName>
</protein>
<dbReference type="RefSeq" id="WP_074591235.1">
    <property type="nucleotide sequence ID" value="NZ_FNEI01000019.1"/>
</dbReference>
<evidence type="ECO:0000313" key="1">
    <source>
        <dbReference type="EMBL" id="SDJ90082.1"/>
    </source>
</evidence>
<evidence type="ECO:0008006" key="3">
    <source>
        <dbReference type="Google" id="ProtNLM"/>
    </source>
</evidence>
<accession>A0A1G8XHN7</accession>
<dbReference type="AlphaFoldDB" id="A0A1G8XHN7"/>
<dbReference type="STRING" id="1045773.SAMN05216555_11919"/>
<dbReference type="Proteomes" id="UP000182130">
    <property type="component" value="Unassembled WGS sequence"/>
</dbReference>
<keyword evidence="2" id="KW-1185">Reference proteome</keyword>
<dbReference type="InterPro" id="IPR019662">
    <property type="entry name" value="DUF2516"/>
</dbReference>
<name>A0A1G8XHN7_9MICC</name>
<dbReference type="Pfam" id="PF10724">
    <property type="entry name" value="DUF2516"/>
    <property type="match status" value="1"/>
</dbReference>
<evidence type="ECO:0000313" key="2">
    <source>
        <dbReference type="Proteomes" id="UP000182130"/>
    </source>
</evidence>
<dbReference type="EMBL" id="FNEI01000019">
    <property type="protein sequence ID" value="SDJ90082.1"/>
    <property type="molecule type" value="Genomic_DNA"/>
</dbReference>
<organism evidence="1 2">
    <name type="scientific">Arthrobacter cupressi</name>
    <dbReference type="NCBI Taxonomy" id="1045773"/>
    <lineage>
        <taxon>Bacteria</taxon>
        <taxon>Bacillati</taxon>
        <taxon>Actinomycetota</taxon>
        <taxon>Actinomycetes</taxon>
        <taxon>Micrococcales</taxon>
        <taxon>Micrococcaceae</taxon>
        <taxon>Arthrobacter</taxon>
    </lineage>
</organism>
<dbReference type="OrthoDB" id="4774469at2"/>